<evidence type="ECO:0000313" key="3">
    <source>
        <dbReference type="Proteomes" id="UP000886998"/>
    </source>
</evidence>
<dbReference type="AlphaFoldDB" id="A0A8X7CRM6"/>
<reference evidence="2" key="1">
    <citation type="submission" date="2020-08" db="EMBL/GenBank/DDBJ databases">
        <title>Multicomponent nature underlies the extraordinary mechanical properties of spider dragline silk.</title>
        <authorList>
            <person name="Kono N."/>
            <person name="Nakamura H."/>
            <person name="Mori M."/>
            <person name="Yoshida Y."/>
            <person name="Ohtoshi R."/>
            <person name="Malay A.D."/>
            <person name="Moran D.A.P."/>
            <person name="Tomita M."/>
            <person name="Numata K."/>
            <person name="Arakawa K."/>
        </authorList>
    </citation>
    <scope>NUCLEOTIDE SEQUENCE</scope>
</reference>
<dbReference type="Proteomes" id="UP000886998">
    <property type="component" value="Unassembled WGS sequence"/>
</dbReference>
<name>A0A8X7CRM6_9ARAC</name>
<dbReference type="EMBL" id="BMAV01010930">
    <property type="protein sequence ID" value="GFY56365.1"/>
    <property type="molecule type" value="Genomic_DNA"/>
</dbReference>
<proteinExistence type="predicted"/>
<evidence type="ECO:0000313" key="2">
    <source>
        <dbReference type="EMBL" id="GFY75875.1"/>
    </source>
</evidence>
<organism evidence="2 3">
    <name type="scientific">Trichonephila inaurata madagascariensis</name>
    <dbReference type="NCBI Taxonomy" id="2747483"/>
    <lineage>
        <taxon>Eukaryota</taxon>
        <taxon>Metazoa</taxon>
        <taxon>Ecdysozoa</taxon>
        <taxon>Arthropoda</taxon>
        <taxon>Chelicerata</taxon>
        <taxon>Arachnida</taxon>
        <taxon>Araneae</taxon>
        <taxon>Araneomorphae</taxon>
        <taxon>Entelegynae</taxon>
        <taxon>Araneoidea</taxon>
        <taxon>Nephilidae</taxon>
        <taxon>Trichonephila</taxon>
        <taxon>Trichonephila inaurata</taxon>
    </lineage>
</organism>
<sequence length="123" mass="14356">MTSYTNQEIDDIHFIYGFANGNVLESRWLYGERFASRRLPNRKTFEGLHRRVKEIGLFVSGRHDTCSTRSARTPELGEHVLREFDEPPETSTDCIRRRKCEPYDGMALFPSKNDLELVLVEEC</sequence>
<dbReference type="EMBL" id="BMAV01021664">
    <property type="protein sequence ID" value="GFY75875.1"/>
    <property type="molecule type" value="Genomic_DNA"/>
</dbReference>
<accession>A0A8X7CRM6</accession>
<keyword evidence="3" id="KW-1185">Reference proteome</keyword>
<dbReference type="OrthoDB" id="6762846at2759"/>
<protein>
    <submittedName>
        <fullName evidence="2">DUF4817 domain-containing protein</fullName>
    </submittedName>
</protein>
<comment type="caution">
    <text evidence="2">The sequence shown here is derived from an EMBL/GenBank/DDBJ whole genome shotgun (WGS) entry which is preliminary data.</text>
</comment>
<gene>
    <name evidence="1" type="ORF">TNIN_238471</name>
    <name evidence="2" type="ORF">TNIN_328951</name>
</gene>
<evidence type="ECO:0000313" key="1">
    <source>
        <dbReference type="EMBL" id="GFY56365.1"/>
    </source>
</evidence>